<organism evidence="3">
    <name type="scientific">marine metagenome</name>
    <dbReference type="NCBI Taxonomy" id="408172"/>
    <lineage>
        <taxon>unclassified sequences</taxon>
        <taxon>metagenomes</taxon>
        <taxon>ecological metagenomes</taxon>
    </lineage>
</organism>
<accession>A0A381WZ66</accession>
<evidence type="ECO:0000313" key="3">
    <source>
        <dbReference type="EMBL" id="SVA57622.1"/>
    </source>
</evidence>
<dbReference type="InterPro" id="IPR036188">
    <property type="entry name" value="FAD/NAD-bd_sf"/>
</dbReference>
<dbReference type="GO" id="GO:0016614">
    <property type="term" value="F:oxidoreductase activity, acting on CH-OH group of donors"/>
    <property type="evidence" value="ECO:0007669"/>
    <property type="project" value="InterPro"/>
</dbReference>
<dbReference type="InterPro" id="IPR007867">
    <property type="entry name" value="GMC_OxRtase_C"/>
</dbReference>
<dbReference type="Pfam" id="PF05199">
    <property type="entry name" value="GMC_oxred_C"/>
    <property type="match status" value="1"/>
</dbReference>
<dbReference type="InterPro" id="IPR012132">
    <property type="entry name" value="GMC_OxRdtase"/>
</dbReference>
<sequence length="236" mass="25991">GIKVICDLPGVGQNLRDHPLIGVTWSMKDGHPMDPKNPRTQVMARYTATGSDIRNDIKFAMNSFAVDIVGYGGDVNEAVGMRILIQLSLAKSSGELTLASPDVNVQPNLDFNYYDDEFDRMRGREAVRRAIEILSQRAFVDIVDARINPTDADISSDEKLDEWLLRNATTNQHISATCKMGPESDEMAVVNQYGTVYGVDNLSVVDASIMPDCIRANTNVTTMMIGERMADLISGM</sequence>
<dbReference type="GO" id="GO:0050660">
    <property type="term" value="F:flavin adenine dinucleotide binding"/>
    <property type="evidence" value="ECO:0007669"/>
    <property type="project" value="InterPro"/>
</dbReference>
<feature type="non-terminal residue" evidence="3">
    <location>
        <position position="1"/>
    </location>
</feature>
<dbReference type="EMBL" id="UINC01013314">
    <property type="protein sequence ID" value="SVA57622.1"/>
    <property type="molecule type" value="Genomic_DNA"/>
</dbReference>
<dbReference type="Gene3D" id="3.30.410.40">
    <property type="match status" value="1"/>
</dbReference>
<evidence type="ECO:0000259" key="2">
    <source>
        <dbReference type="Pfam" id="PF05199"/>
    </source>
</evidence>
<dbReference type="Gene3D" id="3.50.50.60">
    <property type="entry name" value="FAD/NAD(P)-binding domain"/>
    <property type="match status" value="1"/>
</dbReference>
<comment type="similarity">
    <text evidence="1">Belongs to the GMC oxidoreductase family.</text>
</comment>
<gene>
    <name evidence="3" type="ORF">METZ01_LOCUS110476</name>
</gene>
<name>A0A381WZ66_9ZZZZ</name>
<dbReference type="AlphaFoldDB" id="A0A381WZ66"/>
<dbReference type="PANTHER" id="PTHR11552">
    <property type="entry name" value="GLUCOSE-METHANOL-CHOLINE GMC OXIDOREDUCTASE"/>
    <property type="match status" value="1"/>
</dbReference>
<reference evidence="3" key="1">
    <citation type="submission" date="2018-05" db="EMBL/GenBank/DDBJ databases">
        <authorList>
            <person name="Lanie J.A."/>
            <person name="Ng W.-L."/>
            <person name="Kazmierczak K.M."/>
            <person name="Andrzejewski T.M."/>
            <person name="Davidsen T.M."/>
            <person name="Wayne K.J."/>
            <person name="Tettelin H."/>
            <person name="Glass J.I."/>
            <person name="Rusch D."/>
            <person name="Podicherti R."/>
            <person name="Tsui H.-C.T."/>
            <person name="Winkler M.E."/>
        </authorList>
    </citation>
    <scope>NUCLEOTIDE SEQUENCE</scope>
</reference>
<dbReference type="SUPFAM" id="SSF51905">
    <property type="entry name" value="FAD/NAD(P)-binding domain"/>
    <property type="match status" value="1"/>
</dbReference>
<dbReference type="SUPFAM" id="SSF54373">
    <property type="entry name" value="FAD-linked reductases, C-terminal domain"/>
    <property type="match status" value="1"/>
</dbReference>
<proteinExistence type="inferred from homology"/>
<evidence type="ECO:0000256" key="1">
    <source>
        <dbReference type="ARBA" id="ARBA00010790"/>
    </source>
</evidence>
<dbReference type="PANTHER" id="PTHR11552:SF147">
    <property type="entry name" value="CHOLINE DEHYDROGENASE, MITOCHONDRIAL"/>
    <property type="match status" value="1"/>
</dbReference>
<protein>
    <recommendedName>
        <fullName evidence="2">Glucose-methanol-choline oxidoreductase C-terminal domain-containing protein</fullName>
    </recommendedName>
</protein>
<feature type="domain" description="Glucose-methanol-choline oxidoreductase C-terminal" evidence="2">
    <location>
        <begin position="91"/>
        <end position="226"/>
    </location>
</feature>